<keyword evidence="5" id="KW-1185">Reference proteome</keyword>
<dbReference type="Proteomes" id="UP000270697">
    <property type="component" value="Unassembled WGS sequence"/>
</dbReference>
<dbReference type="EMBL" id="RBXX01000002">
    <property type="protein sequence ID" value="RKT86194.1"/>
    <property type="molecule type" value="Genomic_DNA"/>
</dbReference>
<sequence length="69" mass="7560">MTVHASIGFTAGALAFRSPVGPWWTPDHHERATQTRQHPSRLARGGQAGPVRYRDSRRTGPVKPSKAVT</sequence>
<organism evidence="3 4">
    <name type="scientific">Saccharopolyspora antimicrobica</name>
    <dbReference type="NCBI Taxonomy" id="455193"/>
    <lineage>
        <taxon>Bacteria</taxon>
        <taxon>Bacillati</taxon>
        <taxon>Actinomycetota</taxon>
        <taxon>Actinomycetes</taxon>
        <taxon>Pseudonocardiales</taxon>
        <taxon>Pseudonocardiaceae</taxon>
        <taxon>Saccharopolyspora</taxon>
    </lineage>
</organism>
<evidence type="ECO:0000313" key="5">
    <source>
        <dbReference type="Proteomes" id="UP000270697"/>
    </source>
</evidence>
<protein>
    <submittedName>
        <fullName evidence="3">Uncharacterized protein</fullName>
    </submittedName>
</protein>
<dbReference type="Proteomes" id="UP000199398">
    <property type="component" value="Unassembled WGS sequence"/>
</dbReference>
<reference evidence="2 5" key="2">
    <citation type="submission" date="2018-10" db="EMBL/GenBank/DDBJ databases">
        <title>Sequencing the genomes of 1000 actinobacteria strains.</title>
        <authorList>
            <person name="Klenk H.-P."/>
        </authorList>
    </citation>
    <scope>NUCLEOTIDE SEQUENCE [LARGE SCALE GENOMIC DNA]</scope>
    <source>
        <strain evidence="2 5">DSM 45119</strain>
    </source>
</reference>
<evidence type="ECO:0000313" key="4">
    <source>
        <dbReference type="Proteomes" id="UP000199398"/>
    </source>
</evidence>
<feature type="region of interest" description="Disordered" evidence="1">
    <location>
        <begin position="20"/>
        <end position="69"/>
    </location>
</feature>
<reference evidence="3 4" key="1">
    <citation type="submission" date="2016-10" db="EMBL/GenBank/DDBJ databases">
        <authorList>
            <person name="de Groot N.N."/>
        </authorList>
    </citation>
    <scope>NUCLEOTIDE SEQUENCE [LARGE SCALE GENOMIC DNA]</scope>
    <source>
        <strain evidence="3 4">CPCC 201259</strain>
    </source>
</reference>
<dbReference type="STRING" id="455193.SAMN05421805_10287"/>
<dbReference type="AlphaFoldDB" id="A0A1I4VAD2"/>
<evidence type="ECO:0000313" key="2">
    <source>
        <dbReference type="EMBL" id="RKT86194.1"/>
    </source>
</evidence>
<accession>A0A1I4VAD2</accession>
<evidence type="ECO:0000313" key="3">
    <source>
        <dbReference type="EMBL" id="SFM98128.1"/>
    </source>
</evidence>
<proteinExistence type="predicted"/>
<evidence type="ECO:0000256" key="1">
    <source>
        <dbReference type="SAM" id="MobiDB-lite"/>
    </source>
</evidence>
<dbReference type="EMBL" id="FOUP01000002">
    <property type="protein sequence ID" value="SFM98128.1"/>
    <property type="molecule type" value="Genomic_DNA"/>
</dbReference>
<gene>
    <name evidence="2" type="ORF">ATL45_4554</name>
    <name evidence="3" type="ORF">SAMN05421805_10287</name>
</gene>
<name>A0A1I4VAD2_9PSEU</name>